<dbReference type="RefSeq" id="WP_170864957.1">
    <property type="nucleotide sequence ID" value="NZ_FODV01000038.1"/>
</dbReference>
<dbReference type="Pfam" id="PF01614">
    <property type="entry name" value="IclR_C"/>
    <property type="match status" value="1"/>
</dbReference>
<accession>A0A1H8WQJ8</accession>
<dbReference type="OrthoDB" id="14763at2157"/>
<dbReference type="InterPro" id="IPR005471">
    <property type="entry name" value="Tscrpt_reg_IclR_N"/>
</dbReference>
<dbReference type="PANTHER" id="PTHR30136">
    <property type="entry name" value="HELIX-TURN-HELIX TRANSCRIPTIONAL REGULATOR, ICLR FAMILY"/>
    <property type="match status" value="1"/>
</dbReference>
<proteinExistence type="predicted"/>
<dbReference type="SUPFAM" id="SSF55781">
    <property type="entry name" value="GAF domain-like"/>
    <property type="match status" value="1"/>
</dbReference>
<dbReference type="PROSITE" id="PS51077">
    <property type="entry name" value="HTH_ICLR"/>
    <property type="match status" value="1"/>
</dbReference>
<dbReference type="GO" id="GO:0003700">
    <property type="term" value="F:DNA-binding transcription factor activity"/>
    <property type="evidence" value="ECO:0007669"/>
    <property type="project" value="TreeGrafter"/>
</dbReference>
<dbReference type="SMART" id="SM00346">
    <property type="entry name" value="HTH_ICLR"/>
    <property type="match status" value="1"/>
</dbReference>
<protein>
    <submittedName>
        <fullName evidence="6">Transcriptional regulator, IclR family</fullName>
    </submittedName>
</protein>
<keyword evidence="3" id="KW-0804">Transcription</keyword>
<evidence type="ECO:0000313" key="6">
    <source>
        <dbReference type="EMBL" id="SEP29994.1"/>
    </source>
</evidence>
<keyword evidence="7" id="KW-1185">Reference proteome</keyword>
<dbReference type="InterPro" id="IPR014757">
    <property type="entry name" value="Tscrpt_reg_IclR_C"/>
</dbReference>
<dbReference type="InterPro" id="IPR036390">
    <property type="entry name" value="WH_DNA-bd_sf"/>
</dbReference>
<keyword evidence="1" id="KW-0805">Transcription regulation</keyword>
<sequence length="253" mass="27910">MTTPASRLTTVDRLFDVVEFLQSNGSTGVTELAEELELTKSSAHAYLSALKTRGYAIQDNQSRYHLSLQFLDVGSSVQRGQKVFEAAHDALHHIAEQTGEKAWLVVEEGDQSVFLASVQGENAILIDTQVGQRTELYEIAGGKAILANLPESRRTELLSQYEYPLYPDSVGLTRSELESELQKVRETGIAYNDQFYINAVKGIGAPIIDTNDEVRGALSISGPYNRLEQLGEEQIIELLISTTSEVGVNINYL</sequence>
<name>A0A1H8WQJ8_9EURY</name>
<feature type="domain" description="IclR-ED" evidence="5">
    <location>
        <begin position="69"/>
        <end position="252"/>
    </location>
</feature>
<dbReference type="GO" id="GO:0003677">
    <property type="term" value="F:DNA binding"/>
    <property type="evidence" value="ECO:0007669"/>
    <property type="project" value="UniProtKB-KW"/>
</dbReference>
<evidence type="ECO:0000259" key="4">
    <source>
        <dbReference type="PROSITE" id="PS51077"/>
    </source>
</evidence>
<dbReference type="InterPro" id="IPR036388">
    <property type="entry name" value="WH-like_DNA-bd_sf"/>
</dbReference>
<dbReference type="Gene3D" id="3.30.450.40">
    <property type="match status" value="1"/>
</dbReference>
<dbReference type="AlphaFoldDB" id="A0A1H8WQJ8"/>
<dbReference type="Pfam" id="PF09339">
    <property type="entry name" value="HTH_IclR"/>
    <property type="match status" value="1"/>
</dbReference>
<dbReference type="InterPro" id="IPR029016">
    <property type="entry name" value="GAF-like_dom_sf"/>
</dbReference>
<dbReference type="InterPro" id="IPR050707">
    <property type="entry name" value="HTH_MetabolicPath_Reg"/>
</dbReference>
<feature type="domain" description="HTH iclR-type" evidence="4">
    <location>
        <begin position="8"/>
        <end position="68"/>
    </location>
</feature>
<reference evidence="7" key="1">
    <citation type="submission" date="2016-10" db="EMBL/GenBank/DDBJ databases">
        <authorList>
            <person name="Varghese N."/>
            <person name="Submissions S."/>
        </authorList>
    </citation>
    <scope>NUCLEOTIDE SEQUENCE [LARGE SCALE GENOMIC DNA]</scope>
    <source>
        <strain evidence="7">CGMCC 1.10121</strain>
    </source>
</reference>
<dbReference type="EMBL" id="FODV01000038">
    <property type="protein sequence ID" value="SEP29994.1"/>
    <property type="molecule type" value="Genomic_DNA"/>
</dbReference>
<evidence type="ECO:0000313" key="7">
    <source>
        <dbReference type="Proteomes" id="UP000199126"/>
    </source>
</evidence>
<dbReference type="Gene3D" id="1.10.10.10">
    <property type="entry name" value="Winged helix-like DNA-binding domain superfamily/Winged helix DNA-binding domain"/>
    <property type="match status" value="1"/>
</dbReference>
<evidence type="ECO:0000259" key="5">
    <source>
        <dbReference type="PROSITE" id="PS51078"/>
    </source>
</evidence>
<evidence type="ECO:0000256" key="3">
    <source>
        <dbReference type="ARBA" id="ARBA00023163"/>
    </source>
</evidence>
<dbReference type="PROSITE" id="PS51078">
    <property type="entry name" value="ICLR_ED"/>
    <property type="match status" value="1"/>
</dbReference>
<evidence type="ECO:0000256" key="2">
    <source>
        <dbReference type="ARBA" id="ARBA00023125"/>
    </source>
</evidence>
<gene>
    <name evidence="6" type="ORF">SAMN04487948_1382</name>
</gene>
<dbReference type="GO" id="GO:0045892">
    <property type="term" value="P:negative regulation of DNA-templated transcription"/>
    <property type="evidence" value="ECO:0007669"/>
    <property type="project" value="TreeGrafter"/>
</dbReference>
<keyword evidence="2" id="KW-0238">DNA-binding</keyword>
<dbReference type="SUPFAM" id="SSF46785">
    <property type="entry name" value="Winged helix' DNA-binding domain"/>
    <property type="match status" value="1"/>
</dbReference>
<dbReference type="Proteomes" id="UP000199126">
    <property type="component" value="Unassembled WGS sequence"/>
</dbReference>
<dbReference type="PANTHER" id="PTHR30136:SF35">
    <property type="entry name" value="HTH-TYPE TRANSCRIPTIONAL REGULATOR RV1719"/>
    <property type="match status" value="1"/>
</dbReference>
<organism evidence="6 7">
    <name type="scientific">Halogranum amylolyticum</name>
    <dbReference type="NCBI Taxonomy" id="660520"/>
    <lineage>
        <taxon>Archaea</taxon>
        <taxon>Methanobacteriati</taxon>
        <taxon>Methanobacteriota</taxon>
        <taxon>Stenosarchaea group</taxon>
        <taxon>Halobacteria</taxon>
        <taxon>Halobacteriales</taxon>
        <taxon>Haloferacaceae</taxon>
    </lineage>
</organism>
<evidence type="ECO:0000256" key="1">
    <source>
        <dbReference type="ARBA" id="ARBA00023015"/>
    </source>
</evidence>